<dbReference type="SUPFAM" id="SSF55874">
    <property type="entry name" value="ATPase domain of HSP90 chaperone/DNA topoisomerase II/histidine kinase"/>
    <property type="match status" value="1"/>
</dbReference>
<protein>
    <recommendedName>
        <fullName evidence="3">histidine kinase</fullName>
        <ecNumber evidence="3">2.7.13.3</ecNumber>
    </recommendedName>
</protein>
<evidence type="ECO:0000259" key="15">
    <source>
        <dbReference type="PROSITE" id="PS50109"/>
    </source>
</evidence>
<evidence type="ECO:0000313" key="17">
    <source>
        <dbReference type="Proteomes" id="UP000184082"/>
    </source>
</evidence>
<dbReference type="EMBL" id="FRAJ01000006">
    <property type="protein sequence ID" value="SHJ97516.1"/>
    <property type="molecule type" value="Genomic_DNA"/>
</dbReference>
<dbReference type="CDD" id="cd12914">
    <property type="entry name" value="PDC1_DGC_like"/>
    <property type="match status" value="1"/>
</dbReference>
<dbReference type="Pfam" id="PF02743">
    <property type="entry name" value="dCache_1"/>
    <property type="match status" value="1"/>
</dbReference>
<dbReference type="PANTHER" id="PTHR45528:SF1">
    <property type="entry name" value="SENSOR HISTIDINE KINASE CPXA"/>
    <property type="match status" value="1"/>
</dbReference>
<feature type="transmembrane region" description="Helical" evidence="14">
    <location>
        <begin position="284"/>
        <end position="306"/>
    </location>
</feature>
<evidence type="ECO:0000256" key="13">
    <source>
        <dbReference type="ARBA" id="ARBA00023136"/>
    </source>
</evidence>
<evidence type="ECO:0000256" key="6">
    <source>
        <dbReference type="ARBA" id="ARBA00022679"/>
    </source>
</evidence>
<keyword evidence="12" id="KW-0902">Two-component regulatory system</keyword>
<gene>
    <name evidence="16" type="ORF">SAMN02745883_00966</name>
</gene>
<keyword evidence="7 14" id="KW-0812">Transmembrane</keyword>
<keyword evidence="10" id="KW-0067">ATP-binding</keyword>
<evidence type="ECO:0000256" key="2">
    <source>
        <dbReference type="ARBA" id="ARBA00004651"/>
    </source>
</evidence>
<keyword evidence="5" id="KW-0597">Phosphoprotein</keyword>
<dbReference type="STRING" id="1121266.SAMN02745883_00966"/>
<evidence type="ECO:0000256" key="9">
    <source>
        <dbReference type="ARBA" id="ARBA00022777"/>
    </source>
</evidence>
<feature type="transmembrane region" description="Helical" evidence="14">
    <location>
        <begin position="6"/>
        <end position="27"/>
    </location>
</feature>
<dbReference type="RefSeq" id="WP_072966230.1">
    <property type="nucleotide sequence ID" value="NZ_FRAJ01000006.1"/>
</dbReference>
<dbReference type="GO" id="GO:0005524">
    <property type="term" value="F:ATP binding"/>
    <property type="evidence" value="ECO:0007669"/>
    <property type="project" value="UniProtKB-KW"/>
</dbReference>
<dbReference type="PRINTS" id="PR00344">
    <property type="entry name" value="BCTRLSENSOR"/>
</dbReference>
<evidence type="ECO:0000256" key="8">
    <source>
        <dbReference type="ARBA" id="ARBA00022741"/>
    </source>
</evidence>
<dbReference type="FunFam" id="3.30.565.10:FF:000006">
    <property type="entry name" value="Sensor histidine kinase WalK"/>
    <property type="match status" value="1"/>
</dbReference>
<dbReference type="Proteomes" id="UP000184082">
    <property type="component" value="Unassembled WGS sequence"/>
</dbReference>
<dbReference type="InterPro" id="IPR050398">
    <property type="entry name" value="HssS/ArlS-like"/>
</dbReference>
<dbReference type="Pfam" id="PF00512">
    <property type="entry name" value="HisKA"/>
    <property type="match status" value="1"/>
</dbReference>
<dbReference type="SMART" id="SM00387">
    <property type="entry name" value="HATPase_c"/>
    <property type="match status" value="1"/>
</dbReference>
<evidence type="ECO:0000256" key="1">
    <source>
        <dbReference type="ARBA" id="ARBA00000085"/>
    </source>
</evidence>
<keyword evidence="8" id="KW-0547">Nucleotide-binding</keyword>
<dbReference type="Gene3D" id="1.10.287.130">
    <property type="match status" value="1"/>
</dbReference>
<comment type="catalytic activity">
    <reaction evidence="1">
        <text>ATP + protein L-histidine = ADP + protein N-phospho-L-histidine.</text>
        <dbReference type="EC" id="2.7.13.3"/>
    </reaction>
</comment>
<evidence type="ECO:0000313" key="16">
    <source>
        <dbReference type="EMBL" id="SHJ97516.1"/>
    </source>
</evidence>
<accession>A0A1M6NPG5</accession>
<evidence type="ECO:0000256" key="5">
    <source>
        <dbReference type="ARBA" id="ARBA00022553"/>
    </source>
</evidence>
<dbReference type="InterPro" id="IPR004358">
    <property type="entry name" value="Sig_transdc_His_kin-like_C"/>
</dbReference>
<feature type="domain" description="Histidine kinase" evidence="15">
    <location>
        <begin position="416"/>
        <end position="631"/>
    </location>
</feature>
<dbReference type="SUPFAM" id="SSF47384">
    <property type="entry name" value="Homodimeric domain of signal transducing histidine kinase"/>
    <property type="match status" value="1"/>
</dbReference>
<dbReference type="InterPro" id="IPR005467">
    <property type="entry name" value="His_kinase_dom"/>
</dbReference>
<dbReference type="InterPro" id="IPR003661">
    <property type="entry name" value="HisK_dim/P_dom"/>
</dbReference>
<dbReference type="InterPro" id="IPR029151">
    <property type="entry name" value="Sensor-like_sf"/>
</dbReference>
<reference evidence="16 17" key="1">
    <citation type="submission" date="2016-11" db="EMBL/GenBank/DDBJ databases">
        <authorList>
            <person name="Jaros S."/>
            <person name="Januszkiewicz K."/>
            <person name="Wedrychowicz H."/>
        </authorList>
    </citation>
    <scope>NUCLEOTIDE SEQUENCE [LARGE SCALE GENOMIC DNA]</scope>
    <source>
        <strain evidence="16 17">DSM 14501</strain>
    </source>
</reference>
<dbReference type="InterPro" id="IPR003594">
    <property type="entry name" value="HATPase_dom"/>
</dbReference>
<name>A0A1M6NPG5_9FIRM</name>
<dbReference type="InterPro" id="IPR033479">
    <property type="entry name" value="dCache_1"/>
</dbReference>
<dbReference type="SMART" id="SM00388">
    <property type="entry name" value="HisKA"/>
    <property type="match status" value="1"/>
</dbReference>
<evidence type="ECO:0000256" key="11">
    <source>
        <dbReference type="ARBA" id="ARBA00022989"/>
    </source>
</evidence>
<dbReference type="CDD" id="cd00082">
    <property type="entry name" value="HisKA"/>
    <property type="match status" value="1"/>
</dbReference>
<dbReference type="EC" id="2.7.13.3" evidence="3"/>
<keyword evidence="6" id="KW-0808">Transferase</keyword>
<evidence type="ECO:0000256" key="3">
    <source>
        <dbReference type="ARBA" id="ARBA00012438"/>
    </source>
</evidence>
<dbReference type="GO" id="GO:0000155">
    <property type="term" value="F:phosphorelay sensor kinase activity"/>
    <property type="evidence" value="ECO:0007669"/>
    <property type="project" value="InterPro"/>
</dbReference>
<dbReference type="GO" id="GO:0005886">
    <property type="term" value="C:plasma membrane"/>
    <property type="evidence" value="ECO:0007669"/>
    <property type="project" value="UniProtKB-SubCell"/>
</dbReference>
<comment type="subcellular location">
    <subcellularLocation>
        <location evidence="2">Cell membrane</location>
        <topology evidence="2">Multi-pass membrane protein</topology>
    </subcellularLocation>
</comment>
<evidence type="ECO:0000256" key="7">
    <source>
        <dbReference type="ARBA" id="ARBA00022692"/>
    </source>
</evidence>
<dbReference type="Gene3D" id="3.30.450.20">
    <property type="entry name" value="PAS domain"/>
    <property type="match status" value="2"/>
</dbReference>
<keyword evidence="13 14" id="KW-0472">Membrane</keyword>
<keyword evidence="11 14" id="KW-1133">Transmembrane helix</keyword>
<dbReference type="InterPro" id="IPR036097">
    <property type="entry name" value="HisK_dim/P_sf"/>
</dbReference>
<organism evidence="16 17">
    <name type="scientific">Caminicella sporogenes DSM 14501</name>
    <dbReference type="NCBI Taxonomy" id="1121266"/>
    <lineage>
        <taxon>Bacteria</taxon>
        <taxon>Bacillati</taxon>
        <taxon>Bacillota</taxon>
        <taxon>Clostridia</taxon>
        <taxon>Peptostreptococcales</taxon>
        <taxon>Caminicellaceae</taxon>
        <taxon>Caminicella</taxon>
    </lineage>
</organism>
<dbReference type="SUPFAM" id="SSF103190">
    <property type="entry name" value="Sensory domain-like"/>
    <property type="match status" value="1"/>
</dbReference>
<sequence length="635" mass="72705">MSLKKRITLTICSIIILLLLLLSGIIYKKSASILNDEAEVYMLSQLERAKENIDLRINITKLETENLALNDNVIAFLEGKINAIKMNDILLREINIKNQNGNYYKDLFILNNDGKILATCMAEAVNLDLSNREYFIKAKKTGKTVTSDILIARSDGSLIVNTISPVRNSKGIISGYAGIAIKAEYFSKIANKLKLGKKGYYSIIDSNNRILVHPNRELIAKKSIFDVTYEMLEETKNQKNFVIKKKSITNGVKEFQIYKLMNSNRWILIAILPEYEMYEKSMLLLSYVLLIGTVGIILAIVLGSYISNKISQPIIAITNYLDNATKSNLLIKQSIAESVKSFKEEGRKFIRESEEIKINSNDEIGNLRKALKNLKEYFIHLISMFELESENLVKYSKELSSTVENISFRTAKFISTLSHDLKTSITLIKGYAKGLKSGIIEDEKIKDEFLDGIIKSAEDIERITCDILDNAYEAKCVPNLRRENVNAKEFIKELFENTKQYVINSNRNFKGNWNCSEGYFYIDKTKIKRAWNNLINNAVKYSKENSVVKIFINEEENRVVFEVIDEGKGIKKEEISKIFDMFYRGEKNKEKGYGLGLFITKSIIKAHNSNIFVESEIGKGTKFWFYLDKYSNKYG</sequence>
<keyword evidence="4" id="KW-1003">Cell membrane</keyword>
<dbReference type="Pfam" id="PF02518">
    <property type="entry name" value="HATPase_c"/>
    <property type="match status" value="1"/>
</dbReference>
<dbReference type="Gene3D" id="6.10.340.10">
    <property type="match status" value="1"/>
</dbReference>
<dbReference type="InterPro" id="IPR036890">
    <property type="entry name" value="HATPase_C_sf"/>
</dbReference>
<evidence type="ECO:0000256" key="4">
    <source>
        <dbReference type="ARBA" id="ARBA00022475"/>
    </source>
</evidence>
<dbReference type="CDD" id="cd18774">
    <property type="entry name" value="PDC2_HK_sensor"/>
    <property type="match status" value="1"/>
</dbReference>
<dbReference type="PROSITE" id="PS50109">
    <property type="entry name" value="HIS_KIN"/>
    <property type="match status" value="1"/>
</dbReference>
<dbReference type="Gene3D" id="3.30.565.10">
    <property type="entry name" value="Histidine kinase-like ATPase, C-terminal domain"/>
    <property type="match status" value="1"/>
</dbReference>
<evidence type="ECO:0000256" key="10">
    <source>
        <dbReference type="ARBA" id="ARBA00022840"/>
    </source>
</evidence>
<evidence type="ECO:0000256" key="12">
    <source>
        <dbReference type="ARBA" id="ARBA00023012"/>
    </source>
</evidence>
<dbReference type="PANTHER" id="PTHR45528">
    <property type="entry name" value="SENSOR HISTIDINE KINASE CPXA"/>
    <property type="match status" value="1"/>
</dbReference>
<evidence type="ECO:0000256" key="14">
    <source>
        <dbReference type="SAM" id="Phobius"/>
    </source>
</evidence>
<proteinExistence type="predicted"/>
<keyword evidence="9 16" id="KW-0418">Kinase</keyword>
<keyword evidence="17" id="KW-1185">Reference proteome</keyword>
<dbReference type="AlphaFoldDB" id="A0A1M6NPG5"/>